<evidence type="ECO:0000256" key="7">
    <source>
        <dbReference type="SAM" id="Phobius"/>
    </source>
</evidence>
<evidence type="ECO:0000256" key="2">
    <source>
        <dbReference type="ARBA" id="ARBA00022448"/>
    </source>
</evidence>
<feature type="domain" description="Cytochrome b561" evidence="8">
    <location>
        <begin position="43"/>
        <end position="174"/>
    </location>
</feature>
<dbReference type="AlphaFoldDB" id="A0AAN7B4G5"/>
<evidence type="ECO:0000259" key="8">
    <source>
        <dbReference type="SMART" id="SM00665"/>
    </source>
</evidence>
<dbReference type="PANTHER" id="PTHR47797:SF1">
    <property type="entry name" value="CYTOCHROME B561 DOMAIN-CONTAINING PROTEIN-RELATED"/>
    <property type="match status" value="1"/>
</dbReference>
<evidence type="ECO:0000313" key="10">
    <source>
        <dbReference type="Proteomes" id="UP001301769"/>
    </source>
</evidence>
<keyword evidence="5 7" id="KW-1133">Transmembrane helix</keyword>
<name>A0AAN7B4G5_9PEZI</name>
<evidence type="ECO:0000256" key="1">
    <source>
        <dbReference type="ARBA" id="ARBA00004370"/>
    </source>
</evidence>
<dbReference type="PANTHER" id="PTHR47797">
    <property type="entry name" value="DEHYDROGENASE, PUTATIVE (AFU_ORTHOLOGUE AFUA_8G05805)-RELATED"/>
    <property type="match status" value="1"/>
</dbReference>
<dbReference type="InterPro" id="IPR006593">
    <property type="entry name" value="Cyt_b561/ferric_Rdtase_TM"/>
</dbReference>
<dbReference type="Gene3D" id="1.20.120.1770">
    <property type="match status" value="1"/>
</dbReference>
<evidence type="ECO:0000256" key="4">
    <source>
        <dbReference type="ARBA" id="ARBA00022982"/>
    </source>
</evidence>
<evidence type="ECO:0000256" key="5">
    <source>
        <dbReference type="ARBA" id="ARBA00022989"/>
    </source>
</evidence>
<dbReference type="Proteomes" id="UP001301769">
    <property type="component" value="Unassembled WGS sequence"/>
</dbReference>
<evidence type="ECO:0000256" key="6">
    <source>
        <dbReference type="ARBA" id="ARBA00023136"/>
    </source>
</evidence>
<reference evidence="9" key="1">
    <citation type="journal article" date="2023" name="Mol. Phylogenet. Evol.">
        <title>Genome-scale phylogeny and comparative genomics of the fungal order Sordariales.</title>
        <authorList>
            <person name="Hensen N."/>
            <person name="Bonometti L."/>
            <person name="Westerberg I."/>
            <person name="Brannstrom I.O."/>
            <person name="Guillou S."/>
            <person name="Cros-Aarteil S."/>
            <person name="Calhoun S."/>
            <person name="Haridas S."/>
            <person name="Kuo A."/>
            <person name="Mondo S."/>
            <person name="Pangilinan J."/>
            <person name="Riley R."/>
            <person name="LaButti K."/>
            <person name="Andreopoulos B."/>
            <person name="Lipzen A."/>
            <person name="Chen C."/>
            <person name="Yan M."/>
            <person name="Daum C."/>
            <person name="Ng V."/>
            <person name="Clum A."/>
            <person name="Steindorff A."/>
            <person name="Ohm R.A."/>
            <person name="Martin F."/>
            <person name="Silar P."/>
            <person name="Natvig D.O."/>
            <person name="Lalanne C."/>
            <person name="Gautier V."/>
            <person name="Ament-Velasquez S.L."/>
            <person name="Kruys A."/>
            <person name="Hutchinson M.I."/>
            <person name="Powell A.J."/>
            <person name="Barry K."/>
            <person name="Miller A.N."/>
            <person name="Grigoriev I.V."/>
            <person name="Debuchy R."/>
            <person name="Gladieux P."/>
            <person name="Hiltunen Thoren M."/>
            <person name="Johannesson H."/>
        </authorList>
    </citation>
    <scope>NUCLEOTIDE SEQUENCE</scope>
    <source>
        <strain evidence="9">PSN293</strain>
    </source>
</reference>
<organism evidence="9 10">
    <name type="scientific">Rhypophila decipiens</name>
    <dbReference type="NCBI Taxonomy" id="261697"/>
    <lineage>
        <taxon>Eukaryota</taxon>
        <taxon>Fungi</taxon>
        <taxon>Dikarya</taxon>
        <taxon>Ascomycota</taxon>
        <taxon>Pezizomycotina</taxon>
        <taxon>Sordariomycetes</taxon>
        <taxon>Sordariomycetidae</taxon>
        <taxon>Sordariales</taxon>
        <taxon>Naviculisporaceae</taxon>
        <taxon>Rhypophila</taxon>
    </lineage>
</organism>
<comment type="subcellular location">
    <subcellularLocation>
        <location evidence="1">Membrane</location>
    </subcellularLocation>
</comment>
<feature type="transmembrane region" description="Helical" evidence="7">
    <location>
        <begin position="150"/>
        <end position="174"/>
    </location>
</feature>
<dbReference type="CDD" id="cd08760">
    <property type="entry name" value="Cyt_b561_FRRS1_like"/>
    <property type="match status" value="1"/>
</dbReference>
<keyword evidence="6 7" id="KW-0472">Membrane</keyword>
<gene>
    <name evidence="9" type="ORF">QBC37DRAFT_465800</name>
</gene>
<evidence type="ECO:0000256" key="3">
    <source>
        <dbReference type="ARBA" id="ARBA00022692"/>
    </source>
</evidence>
<reference evidence="9" key="2">
    <citation type="submission" date="2023-05" db="EMBL/GenBank/DDBJ databases">
        <authorList>
            <consortium name="Lawrence Berkeley National Laboratory"/>
            <person name="Steindorff A."/>
            <person name="Hensen N."/>
            <person name="Bonometti L."/>
            <person name="Westerberg I."/>
            <person name="Brannstrom I.O."/>
            <person name="Guillou S."/>
            <person name="Cros-Aarteil S."/>
            <person name="Calhoun S."/>
            <person name="Haridas S."/>
            <person name="Kuo A."/>
            <person name="Mondo S."/>
            <person name="Pangilinan J."/>
            <person name="Riley R."/>
            <person name="Labutti K."/>
            <person name="Andreopoulos B."/>
            <person name="Lipzen A."/>
            <person name="Chen C."/>
            <person name="Yanf M."/>
            <person name="Daum C."/>
            <person name="Ng V."/>
            <person name="Clum A."/>
            <person name="Ohm R."/>
            <person name="Martin F."/>
            <person name="Silar P."/>
            <person name="Natvig D."/>
            <person name="Lalanne C."/>
            <person name="Gautier V."/>
            <person name="Ament-Velasquez S.L."/>
            <person name="Kruys A."/>
            <person name="Hutchinson M.I."/>
            <person name="Powell A.J."/>
            <person name="Barry K."/>
            <person name="Miller A.N."/>
            <person name="Grigoriev I.V."/>
            <person name="Debuchy R."/>
            <person name="Gladieux P."/>
            <person name="Thoren M.H."/>
            <person name="Johannesson H."/>
        </authorList>
    </citation>
    <scope>NUCLEOTIDE SEQUENCE</scope>
    <source>
        <strain evidence="9">PSN293</strain>
    </source>
</reference>
<protein>
    <recommendedName>
        <fullName evidence="8">Cytochrome b561 domain-containing protein</fullName>
    </recommendedName>
</protein>
<evidence type="ECO:0000313" key="9">
    <source>
        <dbReference type="EMBL" id="KAK4212436.1"/>
    </source>
</evidence>
<dbReference type="SMART" id="SM00665">
    <property type="entry name" value="B561"/>
    <property type="match status" value="1"/>
</dbReference>
<dbReference type="EMBL" id="MU858127">
    <property type="protein sequence ID" value="KAK4212436.1"/>
    <property type="molecule type" value="Genomic_DNA"/>
</dbReference>
<keyword evidence="3 7" id="KW-0812">Transmembrane</keyword>
<feature type="transmembrane region" description="Helical" evidence="7">
    <location>
        <begin position="44"/>
        <end position="65"/>
    </location>
</feature>
<keyword evidence="10" id="KW-1185">Reference proteome</keyword>
<sequence>MDSKNFQLGLLTALLDSSNGNLYSGQRGGPGFDVEAAMQARAIHGVLAALTMVVFFPLGSIAMRVIPGRHAIHVHAIAQMIAYVVYICAVGLGLYLVREVQIPGVGNLMDNPETNYHPIIGLVVLVALFLQPLFGVIHHAKFKKTGRRQIWSYLHIFNGRIFITLGIANGALGLYMARESKERKTAYIAVSGVIWGLWMASAAWGEFKKWRASKTALGRGGVFVVKSSKGEVRGSRNEM</sequence>
<proteinExistence type="predicted"/>
<keyword evidence="2" id="KW-0813">Transport</keyword>
<keyword evidence="4" id="KW-0249">Electron transport</keyword>
<feature type="transmembrane region" description="Helical" evidence="7">
    <location>
        <begin position="186"/>
        <end position="204"/>
    </location>
</feature>
<dbReference type="GO" id="GO:0016020">
    <property type="term" value="C:membrane"/>
    <property type="evidence" value="ECO:0007669"/>
    <property type="project" value="UniProtKB-SubCell"/>
</dbReference>
<feature type="transmembrane region" description="Helical" evidence="7">
    <location>
        <begin position="77"/>
        <end position="96"/>
    </location>
</feature>
<accession>A0AAN7B4G5</accession>
<comment type="caution">
    <text evidence="9">The sequence shown here is derived from an EMBL/GenBank/DDBJ whole genome shotgun (WGS) entry which is preliminary data.</text>
</comment>
<feature type="transmembrane region" description="Helical" evidence="7">
    <location>
        <begin position="116"/>
        <end position="138"/>
    </location>
</feature>